<feature type="transmembrane region" description="Helical" evidence="2">
    <location>
        <begin position="63"/>
        <end position="83"/>
    </location>
</feature>
<gene>
    <name evidence="3" type="ORF">PZA18_06225</name>
</gene>
<accession>A0ABT7DWU3</accession>
<dbReference type="RefSeq" id="WP_284099938.1">
    <property type="nucleotide sequence ID" value="NZ_JARRAF010000005.1"/>
</dbReference>
<organism evidence="3 4">
    <name type="scientific">Parachitinimonas caeni</name>
    <dbReference type="NCBI Taxonomy" id="3031301"/>
    <lineage>
        <taxon>Bacteria</taxon>
        <taxon>Pseudomonadati</taxon>
        <taxon>Pseudomonadota</taxon>
        <taxon>Betaproteobacteria</taxon>
        <taxon>Neisseriales</taxon>
        <taxon>Chitinibacteraceae</taxon>
        <taxon>Parachitinimonas</taxon>
    </lineage>
</organism>
<keyword evidence="2" id="KW-1133">Transmembrane helix</keyword>
<dbReference type="PANTHER" id="PTHR34351:SF1">
    <property type="entry name" value="SLR1927 PROTEIN"/>
    <property type="match status" value="1"/>
</dbReference>
<name>A0ABT7DWU3_9NEIS</name>
<reference evidence="3" key="1">
    <citation type="submission" date="2023-03" db="EMBL/GenBank/DDBJ databases">
        <title>Chitinimonas shenzhenensis gen. nov., sp. nov., a novel member of family Burkholderiaceae isolated from activated sludge collected in Shen Zhen, China.</title>
        <authorList>
            <person name="Wang X."/>
        </authorList>
    </citation>
    <scope>NUCLEOTIDE SEQUENCE</scope>
    <source>
        <strain evidence="3">DQS-5</strain>
    </source>
</reference>
<keyword evidence="2" id="KW-0812">Transmembrane</keyword>
<dbReference type="PANTHER" id="PTHR34351">
    <property type="entry name" value="SLR1927 PROTEIN-RELATED"/>
    <property type="match status" value="1"/>
</dbReference>
<sequence>MSRFRESFKRLRQSWFVRRHKRIALAIRLEQRRVYIFLTRPGIAFCLILLAMLGGSVNYDLSLGYILVFLLGSMTLVSIFHTFRNLLNLSLQPGRCDPAFVGEAARFEVLVENSGNLVRRNVQLIYEEGMPVAADIEANSRSALWMTLPAQQRGWLVPPRLTVYTAYPLGLFRAWSYCWFDQRCLVYPRPELYPPELPDPGEGDGPGAHTRAGHDDFAGLRQHTPSDSPRHIAWKAAARDETLLLTKQWSGEVALSLWLEWDMTGDDLDVEARLSRLTAWVLDAEARELTFGLRLPGKVIEPDRGGNHLNACLAALALYGVKS</sequence>
<proteinExistence type="predicted"/>
<evidence type="ECO:0000313" key="4">
    <source>
        <dbReference type="Proteomes" id="UP001172778"/>
    </source>
</evidence>
<evidence type="ECO:0000256" key="1">
    <source>
        <dbReference type="SAM" id="MobiDB-lite"/>
    </source>
</evidence>
<evidence type="ECO:0000313" key="3">
    <source>
        <dbReference type="EMBL" id="MDK2123640.1"/>
    </source>
</evidence>
<dbReference type="EMBL" id="JARRAF010000005">
    <property type="protein sequence ID" value="MDK2123640.1"/>
    <property type="molecule type" value="Genomic_DNA"/>
</dbReference>
<dbReference type="Proteomes" id="UP001172778">
    <property type="component" value="Unassembled WGS sequence"/>
</dbReference>
<protein>
    <submittedName>
        <fullName evidence="3">DUF58 domain-containing protein</fullName>
    </submittedName>
</protein>
<feature type="region of interest" description="Disordered" evidence="1">
    <location>
        <begin position="196"/>
        <end position="228"/>
    </location>
</feature>
<comment type="caution">
    <text evidence="3">The sequence shown here is derived from an EMBL/GenBank/DDBJ whole genome shotgun (WGS) entry which is preliminary data.</text>
</comment>
<keyword evidence="4" id="KW-1185">Reference proteome</keyword>
<evidence type="ECO:0000256" key="2">
    <source>
        <dbReference type="SAM" id="Phobius"/>
    </source>
</evidence>
<feature type="transmembrane region" description="Helical" evidence="2">
    <location>
        <begin position="34"/>
        <end position="57"/>
    </location>
</feature>
<keyword evidence="2" id="KW-0472">Membrane</keyword>